<protein>
    <submittedName>
        <fullName evidence="1">Uncharacterized protein</fullName>
    </submittedName>
</protein>
<keyword evidence="2" id="KW-1185">Reference proteome</keyword>
<dbReference type="Proteomes" id="UP000718715">
    <property type="component" value="Unassembled WGS sequence"/>
</dbReference>
<evidence type="ECO:0000313" key="1">
    <source>
        <dbReference type="EMBL" id="TMX73065.1"/>
    </source>
</evidence>
<gene>
    <name evidence="1" type="ORF">DA092_14955</name>
</gene>
<dbReference type="EMBL" id="PZOJ01000111">
    <property type="protein sequence ID" value="TMX73065.1"/>
    <property type="molecule type" value="Genomic_DNA"/>
</dbReference>
<evidence type="ECO:0000313" key="2">
    <source>
        <dbReference type="Proteomes" id="UP000718715"/>
    </source>
</evidence>
<name>A0ACD3SYS7_PHODM</name>
<comment type="caution">
    <text evidence="1">The sequence shown here is derived from an EMBL/GenBank/DDBJ whole genome shotgun (WGS) entry which is preliminary data.</text>
</comment>
<sequence length="2738" mass="288476">MSLSAVQDGQDVKVTVDIEQNVPLDHTNSGDSDGFVHSQGDNIEISVPVQAQDTDGDSLENSANVDITIVDGQNPSLGADSTVSLEEGHDGMATGNGHIDVDTGSDEITSVHFTDNQPSLDGLTSNGYPTTYTISGDGHTIIVTLAGDPSVVVMEVSIDNDGNYVVNQHEPIDQKDDSVNDNENIILDVVAEDNDGDVSAPGQITINVNDGDNALGGQSGTISIVEGDLTPSEGQAGYPVSGTTSISVEAGVDRLDPTTVTIDKSILNQLINELETELTSNGQAIIFTYDQASGQLIGISGGETVLTIDVDAVQSANGQDIDISITITQDRPLDHNGDDSNGLVTSSGDQININVPVQIQDTDGDELDNAISVDVSITDGDNPILISADAVTVAESALDGNGNHQGSDPDSRDEVAKGQINVDSGSDHIQKFEIDIDSFNKNYQGILTSGGEQIVLSYDSATDTYIGKADGKNIFTITIDENGNYTFELKGAIDHKEGTDSDDSLTINIPVQAVDSDGDMSNTVNIPVTIEDDEPSVTDVTLSMEEGETSPESDVLSTIGEGADDAQVTALIVDGERIELDSLPTSGEYHIYELKDGEILLGKVYISADGKVYFEAEADLDHDQEEIIKNIGVEVTDSDGDTAIGNITIEISDEDTHLSLENSSSFEDNGQHNDADVASDYDGIDINMSIDMGDQDRGEHIGQVTISTTGSMHGSFFFNGVELPIVDGKVTIPPEAFKDNGDGTFSLDGVTFKPDSDFSTIDGDLNFDVSAVVVNSDGSKHPEMNGSFTVTVEGVADIPTWDDGNSVYHYSVDEDSDNVQLDLQAVLNDVDGSENLFYIITITEGQGTLVGHGLVEIAPGVYRVAASDIDSIQVDPADNFSGDIKLDVYAQSEEKDNHDTADSDHKEIIINVNPDADNGVLKVSRVEADEDQRIDLASHIHLTSNDDFDGSEHLYIRISNLPDGAVLYLDGVALTIGTDGYYEIDYDNIGSLQLQPPLDSNEDFTFTVEGVVKDTTTITDEHGNSQIVEDINIVGTGEIDVALTGVVDEPELRPTIPDGWTPLPDNAGLETTIKEDAEGGVKLDFDVVSGEHVIDSASGATDGSETLSMVISGIPEGVVIKGPDGVPYALVYAGEDEHGNPIYQVDLDSLSGISVIPPLNSTEDIHLDVKIVVTENDGASQSFDQDVVIHIEPVVDATNYHNQSEGFEDEFVTINWQPNLTDGKEHATSLTILDLPADFDLYIDGQFIAHGGSSITLTPEQFALINQGKPLQVKGPEDSDTDLILHTEVTVTENDVDSSASDSKVVEGTIDVNIISKVEDDGHLAVLGSAEDGSIIELDSLASSDKGVIDLSKGSGQGISFVEDDNSSHEIVTKLVITFPDGLPDGFVVIGGINNGDGSWTIPQSALDDIKIIAPDGYNGKFDIIISAEVQDQGDNGEGDESSTVIKEDTIELDFSNNNSSSEEEAGKIEINQDYVITGDEDHHIDLGSQLENVVSVSTADGQHKFDEFTLVISAAGLPAGAVITGMEFDFETGEYVLKVPVNSDGSLDLSGIGLILPPDFAGDIDLDIRYVTTDTESGDVNTVDDQVTIEVNPIVDIPSNPQSGDHTPVIDISVVKTEGLDGDKQPLNPGETEHQFDGIAYEDGDITLDLSVALADGDTSTQEGLETVTSVTISVDPSMGFFVDASGNLVSSLTLTPDQLDSIQFRPAPDFSGEVTVNIKVDITDTADFDHSGSTATDSGSYETNASFDVVAVNDEVIWEGTENVIVGNEDSSISLAGIGGSIEDIDGSEQILSIKLTNVPDGFIIDGAVNNGNGVWTISIPPGQTSFDLDSLSIIPPKDFSGQVDIDIVVYSQEDSLDKPAENSTTVTIDVQPVADKVDSDIVDHVSGTEDDAIVIDLDLKAYDDTNTTDGSAGNVHENGPEGLQIIFTNVPDSSSFSLPPGVSGSCEKQPDGSWVINVDSSELDNIIFHPGDANNSNWDGQLNIEVKAVDNGEVADDSLAVNDVINMDIDPVNDAPIIDVPDRLETDEDTKLVISSLQVTDVDANETADGKITININVEHGSLSIPSGADLSGLDIQQDSAGHLVITGNIDDINDLLSNGIEYQPEPDFNGEDSMSVTVDDLGNSGAGGALTDAGQVDIVVNPVNDAPENTTPDQIEAQEDTTTVISGLSVSDPDYSESGSSDSMTVTLSVEHGILDITLPAGSSLIITGNGSGELVISGSLDEINKLLDQGVNYTADENYSGSDELTMTTNDGGNVGSGGEQSTTSKVPVTVTPKADAPSLSLSDSLPQMSEIRASSGTLIPLLGLIALAADASETLSVELRNLGTGKIVDGHGNPIGQDMGNGVWILTPDQLADAHISGLSDGNNHIEIVAVSTESDGSTAESAPIDIDIVVDNLATSNGQIGGSAPSDEANLVIDSTAEATLIGGAGDDILVGGQSSDILLGGAGNDILWGGDLNGTGDHAKDIFKWERADLGHAGSAAADTIMDFEVGIDVIDLGDALDTSHLASMNDLLHLLQLSEQDGNAVLTLFDDDHNEIQSITLNGVSESDLLGQDPTGMTDEDKLENLLNSGNLQLSNNFGDEHSNTLTADSQGESLFGFDGDDVLVAGSGDDILTGGAGNDVFTWHENAINESNNPDIITDFTLDQDQIDLRDLLHDNDSGKSQMDDLLSHLDANINDEGKVDLTVTTDDGKEQNIVLDNVTAQDLDLSDSASSADIVNQLFSHDAFKIDPSNM</sequence>
<organism evidence="1 2">
    <name type="scientific">Photobacterium damselae</name>
    <dbReference type="NCBI Taxonomy" id="38293"/>
    <lineage>
        <taxon>Bacteria</taxon>
        <taxon>Pseudomonadati</taxon>
        <taxon>Pseudomonadota</taxon>
        <taxon>Gammaproteobacteria</taxon>
        <taxon>Vibrionales</taxon>
        <taxon>Vibrionaceae</taxon>
        <taxon>Photobacterium</taxon>
    </lineage>
</organism>
<accession>A0ACD3SYS7</accession>
<proteinExistence type="predicted"/>
<reference evidence="1" key="1">
    <citation type="submission" date="2018-03" db="EMBL/GenBank/DDBJ databases">
        <title>Genomic characterization of a polymicrobial infection associated with a disease outbreak in Pacific white shrimp (Litopenaeus vannamei).</title>
        <authorList>
            <person name="Turner J.W."/>
            <person name="Bachand P.T."/>
            <person name="Tallman J."/>
            <person name="Elledge N.C."/>
            <person name="Pinnell L.J."/>
            <person name="Laughlin R.C."/>
            <person name="Zimba P.V."/>
        </authorList>
    </citation>
    <scope>NUCLEOTIDE SEQUENCE</scope>
    <source>
        <strain evidence="1">Hep-2b-22</strain>
    </source>
</reference>